<proteinExistence type="predicted"/>
<keyword evidence="2" id="KW-1185">Reference proteome</keyword>
<gene>
    <name evidence="1" type="ORF">BSZ32_06925</name>
</gene>
<protein>
    <submittedName>
        <fullName evidence="1">Uncharacterized protein</fullName>
    </submittedName>
</protein>
<name>A0A2S7TZU4_9BACT</name>
<evidence type="ECO:0000313" key="2">
    <source>
        <dbReference type="Proteomes" id="UP000239907"/>
    </source>
</evidence>
<dbReference type="EMBL" id="MQWA01000001">
    <property type="protein sequence ID" value="PQJ28266.1"/>
    <property type="molecule type" value="Genomic_DNA"/>
</dbReference>
<organism evidence="1 2">
    <name type="scientific">Rubritalea profundi</name>
    <dbReference type="NCBI Taxonomy" id="1658618"/>
    <lineage>
        <taxon>Bacteria</taxon>
        <taxon>Pseudomonadati</taxon>
        <taxon>Verrucomicrobiota</taxon>
        <taxon>Verrucomicrobiia</taxon>
        <taxon>Verrucomicrobiales</taxon>
        <taxon>Rubritaleaceae</taxon>
        <taxon>Rubritalea</taxon>
    </lineage>
</organism>
<comment type="caution">
    <text evidence="1">The sequence shown here is derived from an EMBL/GenBank/DDBJ whole genome shotgun (WGS) entry which is preliminary data.</text>
</comment>
<accession>A0A2S7TZU4</accession>
<feature type="non-terminal residue" evidence="1">
    <location>
        <position position="332"/>
    </location>
</feature>
<dbReference type="AlphaFoldDB" id="A0A2S7TZU4"/>
<dbReference type="Proteomes" id="UP000239907">
    <property type="component" value="Unassembled WGS sequence"/>
</dbReference>
<evidence type="ECO:0000313" key="1">
    <source>
        <dbReference type="EMBL" id="PQJ28266.1"/>
    </source>
</evidence>
<sequence>MHVKVGFNGGTISQWYPQRTTGDTPNKLTGKNLKMSEVLAKSLTGREMVINAPIDFSKPYTGGIEWDVEILPKSQADPAFTFKAEENYTWIYPRVPDANMLKVVDEYEDFLFYRGIGNFQLPATFSVDSNETLKVQNNSKQAIPFAFAFENIGGKFRYKNLGRVEPNQAALVAENEWITPKNPQVEVFQQMRQGLVAQGLSTDEANGMVKTWWKSYFNKPGLRVFWVVPQYDLEQVLPLTLDPKPEKSVRVIVGRADVLRPKFEQAMVASLGTKNFSQYSQDRFYLPYKNRLEQLIKEPVFTKFDKDNLSHVYLQVTAKKGDSAQGENLYLN</sequence>
<reference evidence="1 2" key="1">
    <citation type="submission" date="2016-12" db="EMBL/GenBank/DDBJ databases">
        <title>Study of bacterial adaptation to deep sea.</title>
        <authorList>
            <person name="Song J."/>
            <person name="Yoshizawa S."/>
            <person name="Kogure K."/>
        </authorList>
    </citation>
    <scope>NUCLEOTIDE SEQUENCE [LARGE SCALE GENOMIC DNA]</scope>
    <source>
        <strain evidence="1 2">SAORIC-165</strain>
    </source>
</reference>